<dbReference type="RefSeq" id="WP_130342352.1">
    <property type="nucleotide sequence ID" value="NZ_SGWQ01000001.1"/>
</dbReference>
<dbReference type="SUPFAM" id="SSF56112">
    <property type="entry name" value="Protein kinase-like (PK-like)"/>
    <property type="match status" value="1"/>
</dbReference>
<evidence type="ECO:0000256" key="4">
    <source>
        <dbReference type="ARBA" id="ARBA00022840"/>
    </source>
</evidence>
<protein>
    <submittedName>
        <fullName evidence="6">Putative unusual protein kinase regulating ubiquinone biosynthesis (AarF/ABC1/UbiB family)</fullName>
    </submittedName>
</protein>
<dbReference type="Pfam" id="PF03109">
    <property type="entry name" value="ABC1"/>
    <property type="match status" value="1"/>
</dbReference>
<keyword evidence="4" id="KW-0067">ATP-binding</keyword>
<feature type="domain" description="ABC1 atypical kinase-like" evidence="5">
    <location>
        <begin position="93"/>
        <end position="319"/>
    </location>
</feature>
<evidence type="ECO:0000313" key="6">
    <source>
        <dbReference type="EMBL" id="RZS44705.1"/>
    </source>
</evidence>
<dbReference type="PANTHER" id="PTHR43851">
    <property type="match status" value="1"/>
</dbReference>
<name>A0A4Q7L5T6_9PSEU</name>
<dbReference type="OrthoDB" id="9795390at2"/>
<evidence type="ECO:0000256" key="3">
    <source>
        <dbReference type="ARBA" id="ARBA00022741"/>
    </source>
</evidence>
<dbReference type="InterPro" id="IPR034646">
    <property type="entry name" value="ADCK3_dom"/>
</dbReference>
<keyword evidence="3" id="KW-0547">Nucleotide-binding</keyword>
<dbReference type="CDD" id="cd13970">
    <property type="entry name" value="ABC1_ADCK3"/>
    <property type="match status" value="1"/>
</dbReference>
<dbReference type="InterPro" id="IPR004147">
    <property type="entry name" value="ABC1_dom"/>
</dbReference>
<keyword evidence="2" id="KW-0808">Transferase</keyword>
<comment type="caution">
    <text evidence="6">The sequence shown here is derived from an EMBL/GenBank/DDBJ whole genome shotgun (WGS) entry which is preliminary data.</text>
</comment>
<dbReference type="AlphaFoldDB" id="A0A4Q7L5T6"/>
<accession>A0A4Q7L5T6</accession>
<evidence type="ECO:0000256" key="2">
    <source>
        <dbReference type="ARBA" id="ARBA00022679"/>
    </source>
</evidence>
<evidence type="ECO:0000259" key="5">
    <source>
        <dbReference type="Pfam" id="PF03109"/>
    </source>
</evidence>
<dbReference type="PANTHER" id="PTHR43851:SF3">
    <property type="entry name" value="COENZYME Q8"/>
    <property type="match status" value="1"/>
</dbReference>
<proteinExistence type="inferred from homology"/>
<evidence type="ECO:0000256" key="1">
    <source>
        <dbReference type="ARBA" id="ARBA00009670"/>
    </source>
</evidence>
<dbReference type="Proteomes" id="UP000294257">
    <property type="component" value="Unassembled WGS sequence"/>
</dbReference>
<sequence>MAQRRSIPVGRVKRVAPLVALTGRTAGDAVVASLQRRIRGVDNTAAVHERAADRYAAVLGRSRGVLMKAGQILSFFAPSDGATASVYSTALARLQSDAPPMAPEEAAEVVRAELGAPPEEIFAEFDAVPFAAASIGQVHRATLHDGRVVAVKVQYPGVDEAIRADLANVELLGTFLRLGASVMPDMPKIDTRALAEEVSARIGEEIDYRTEAANQIEFADAYRGHPFIRIPEVISELSTARVLTMEYVDGMRWAEAAEQDKELRDRWGEVIYRFVWGSMRRLRAANADPHPGNYLFHPDGTVTFLDFGCVKRFSAEQVLGLQAMERAGNEGDPVRLWHEATALGFTTGGRAPSPEQLADWLDVLWRPSTGEQPFTYTPEFGMEATRQVMSPFGTHAEVLRRIDLPPDFTFFLRTDAGLTAILCRLGATGYWRSIVDEYDGVAPPATELGHAEIEFWGAIPAGGPR</sequence>
<organism evidence="6 7">
    <name type="scientific">Herbihabitans rhizosphaerae</name>
    <dbReference type="NCBI Taxonomy" id="1872711"/>
    <lineage>
        <taxon>Bacteria</taxon>
        <taxon>Bacillati</taxon>
        <taxon>Actinomycetota</taxon>
        <taxon>Actinomycetes</taxon>
        <taxon>Pseudonocardiales</taxon>
        <taxon>Pseudonocardiaceae</taxon>
        <taxon>Herbihabitans</taxon>
    </lineage>
</organism>
<dbReference type="GO" id="GO:0005524">
    <property type="term" value="F:ATP binding"/>
    <property type="evidence" value="ECO:0007669"/>
    <property type="project" value="UniProtKB-KW"/>
</dbReference>
<dbReference type="InterPro" id="IPR011009">
    <property type="entry name" value="Kinase-like_dom_sf"/>
</dbReference>
<keyword evidence="6" id="KW-0418">Kinase</keyword>
<comment type="similarity">
    <text evidence="1">Belongs to the protein kinase superfamily. ADCK protein kinase family.</text>
</comment>
<keyword evidence="6" id="KW-0830">Ubiquinone</keyword>
<evidence type="ECO:0000313" key="7">
    <source>
        <dbReference type="Proteomes" id="UP000294257"/>
    </source>
</evidence>
<dbReference type="InterPro" id="IPR051409">
    <property type="entry name" value="Atypical_kinase_ADCK"/>
</dbReference>
<dbReference type="EMBL" id="SGWQ01000001">
    <property type="protein sequence ID" value="RZS44705.1"/>
    <property type="molecule type" value="Genomic_DNA"/>
</dbReference>
<gene>
    <name evidence="6" type="ORF">EV193_101581</name>
</gene>
<reference evidence="6 7" key="1">
    <citation type="submission" date="2019-02" db="EMBL/GenBank/DDBJ databases">
        <title>Genomic Encyclopedia of Type Strains, Phase IV (KMG-IV): sequencing the most valuable type-strain genomes for metagenomic binning, comparative biology and taxonomic classification.</title>
        <authorList>
            <person name="Goeker M."/>
        </authorList>
    </citation>
    <scope>NUCLEOTIDE SEQUENCE [LARGE SCALE GENOMIC DNA]</scope>
    <source>
        <strain evidence="6 7">DSM 101727</strain>
    </source>
</reference>
<dbReference type="GO" id="GO:0016301">
    <property type="term" value="F:kinase activity"/>
    <property type="evidence" value="ECO:0007669"/>
    <property type="project" value="UniProtKB-KW"/>
</dbReference>
<keyword evidence="7" id="KW-1185">Reference proteome</keyword>